<feature type="compositionally biased region" description="Low complexity" evidence="1">
    <location>
        <begin position="317"/>
        <end position="326"/>
    </location>
</feature>
<feature type="non-terminal residue" evidence="2">
    <location>
        <position position="472"/>
    </location>
</feature>
<feature type="non-terminal residue" evidence="2">
    <location>
        <position position="1"/>
    </location>
</feature>
<evidence type="ECO:0000313" key="3">
    <source>
        <dbReference type="Proteomes" id="UP001180729"/>
    </source>
</evidence>
<protein>
    <submittedName>
        <fullName evidence="2">Uncharacterized protein</fullName>
    </submittedName>
</protein>
<feature type="compositionally biased region" description="Low complexity" evidence="1">
    <location>
        <begin position="334"/>
        <end position="349"/>
    </location>
</feature>
<feature type="compositionally biased region" description="Low complexity" evidence="1">
    <location>
        <begin position="228"/>
        <end position="252"/>
    </location>
</feature>
<evidence type="ECO:0000313" key="2">
    <source>
        <dbReference type="EMBL" id="MDT0249976.1"/>
    </source>
</evidence>
<comment type="caution">
    <text evidence="2">The sequence shown here is derived from an EMBL/GenBank/DDBJ whole genome shotgun (WGS) entry which is preliminary data.</text>
</comment>
<organism evidence="2 3">
    <name type="scientific">Actinomyces oris</name>
    <dbReference type="NCBI Taxonomy" id="544580"/>
    <lineage>
        <taxon>Bacteria</taxon>
        <taxon>Bacillati</taxon>
        <taxon>Actinomycetota</taxon>
        <taxon>Actinomycetes</taxon>
        <taxon>Actinomycetales</taxon>
        <taxon>Actinomycetaceae</taxon>
        <taxon>Actinomyces</taxon>
    </lineage>
</organism>
<evidence type="ECO:0000256" key="1">
    <source>
        <dbReference type="SAM" id="MobiDB-lite"/>
    </source>
</evidence>
<dbReference type="Proteomes" id="UP001180729">
    <property type="component" value="Unassembled WGS sequence"/>
</dbReference>
<feature type="region of interest" description="Disordered" evidence="1">
    <location>
        <begin position="212"/>
        <end position="252"/>
    </location>
</feature>
<dbReference type="EMBL" id="JAMZMH010000030">
    <property type="protein sequence ID" value="MDT0249976.1"/>
    <property type="molecule type" value="Genomic_DNA"/>
</dbReference>
<dbReference type="AlphaFoldDB" id="A0AAE4G541"/>
<proteinExistence type="predicted"/>
<gene>
    <name evidence="2" type="ORF">RMW62_12905</name>
</gene>
<accession>A0AAE4G541</accession>
<sequence>TAADTAAAVMDPLGEALSAGVGWIIEHLSPLKDWLNELAGDSDAVAAAASTWTNIGTKLNSCAGELEAVCSSRLAGQESLAVATFKTLQAGSASHLRMTGEVAGAISGGLTLASMIVRMVHDMVRDAIADVIGKLTSKAAIMAVSLGTAAPWAVSSVAADVSSWVARLSKEVADVVLSSKNLKKLLDKAENLFSRLGKKWESFKASRAEKKAAKKKAAETPADDTKNADNATDAATDGAKSTSHATDTATDGAKGAASAAGAAATSTKHASHATDAAADGAKSANRATDAAADGAKSTGNAADAAADGAKGADDAADAAGDAADGARGADDAADAAVDGSRGADGSADGPSFDERHRPEVTQSITVNKGDDLYPGKMTPFAQKPDITLEPNTHYRVERPGGVHSDYYTDASGNVTHVECHSKWETGYLNQDLQNPLPNATYSVDGKFHYVTDEHARTVRMEVDGEMTPKPKD</sequence>
<feature type="region of interest" description="Disordered" evidence="1">
    <location>
        <begin position="311"/>
        <end position="360"/>
    </location>
</feature>
<reference evidence="2" key="1">
    <citation type="submission" date="2022-06" db="EMBL/GenBank/DDBJ databases">
        <title>Draft Genome Sequences of Three Actinomyces oris Strains, Isolated from Healthy Human Feces.</title>
        <authorList>
            <person name="Ye Y."/>
            <person name="Liu C."/>
            <person name="Zhao J."/>
            <person name="Xu J."/>
            <person name="Huang H."/>
            <person name="Wang B."/>
            <person name="Wei J."/>
            <person name="Jing X."/>
        </authorList>
    </citation>
    <scope>NUCLEOTIDE SEQUENCE</scope>
    <source>
        <strain evidence="2">CNGBCC1803368</strain>
    </source>
</reference>
<name>A0AAE4G541_9ACTO</name>